<dbReference type="Gene3D" id="3.40.50.300">
    <property type="entry name" value="P-loop containing nucleotide triphosphate hydrolases"/>
    <property type="match status" value="1"/>
</dbReference>
<protein>
    <submittedName>
        <fullName evidence="4">Atlastin-2</fullName>
    </submittedName>
</protein>
<evidence type="ECO:0000256" key="2">
    <source>
        <dbReference type="SAM" id="MobiDB-lite"/>
    </source>
</evidence>
<proteinExistence type="predicted"/>
<feature type="compositionally biased region" description="Basic and acidic residues" evidence="2">
    <location>
        <begin position="1"/>
        <end position="27"/>
    </location>
</feature>
<dbReference type="EMBL" id="VIIS01001048">
    <property type="protein sequence ID" value="KAF0302570.1"/>
    <property type="molecule type" value="Genomic_DNA"/>
</dbReference>
<dbReference type="SUPFAM" id="SSF48340">
    <property type="entry name" value="Interferon-induced guanylate-binding protein 1 (GBP1), C-terminal domain"/>
    <property type="match status" value="2"/>
</dbReference>
<dbReference type="AlphaFoldDB" id="A0A6A4WG00"/>
<dbReference type="Pfam" id="PF02263">
    <property type="entry name" value="GBP"/>
    <property type="match status" value="1"/>
</dbReference>
<dbReference type="OrthoDB" id="7788754at2759"/>
<evidence type="ECO:0000313" key="4">
    <source>
        <dbReference type="EMBL" id="KAF0302570.1"/>
    </source>
</evidence>
<dbReference type="Proteomes" id="UP000440578">
    <property type="component" value="Unassembled WGS sequence"/>
</dbReference>
<dbReference type="GO" id="GO:0003924">
    <property type="term" value="F:GTPase activity"/>
    <property type="evidence" value="ECO:0007669"/>
    <property type="project" value="InterPro"/>
</dbReference>
<evidence type="ECO:0000313" key="5">
    <source>
        <dbReference type="Proteomes" id="UP000440578"/>
    </source>
</evidence>
<name>A0A6A4WG00_AMPAM</name>
<dbReference type="InterPro" id="IPR015894">
    <property type="entry name" value="Guanylate-bd_N"/>
</dbReference>
<dbReference type="GO" id="GO:0005525">
    <property type="term" value="F:GTP binding"/>
    <property type="evidence" value="ECO:0007669"/>
    <property type="project" value="InterPro"/>
</dbReference>
<dbReference type="InterPro" id="IPR036543">
    <property type="entry name" value="Guanylate-bd_C_sf"/>
</dbReference>
<feature type="domain" description="Guanylate-binding protein N-terminal" evidence="3">
    <location>
        <begin position="27"/>
        <end position="178"/>
    </location>
</feature>
<evidence type="ECO:0000259" key="3">
    <source>
        <dbReference type="Pfam" id="PF02263"/>
    </source>
</evidence>
<accession>A0A6A4WG00</accession>
<feature type="region of interest" description="Disordered" evidence="2">
    <location>
        <begin position="1"/>
        <end position="31"/>
    </location>
</feature>
<organism evidence="4 5">
    <name type="scientific">Amphibalanus amphitrite</name>
    <name type="common">Striped barnacle</name>
    <name type="synonym">Balanus amphitrite</name>
    <dbReference type="NCBI Taxonomy" id="1232801"/>
    <lineage>
        <taxon>Eukaryota</taxon>
        <taxon>Metazoa</taxon>
        <taxon>Ecdysozoa</taxon>
        <taxon>Arthropoda</taxon>
        <taxon>Crustacea</taxon>
        <taxon>Multicrustacea</taxon>
        <taxon>Cirripedia</taxon>
        <taxon>Thoracica</taxon>
        <taxon>Thoracicalcarea</taxon>
        <taxon>Balanomorpha</taxon>
        <taxon>Balanoidea</taxon>
        <taxon>Balanidae</taxon>
        <taxon>Amphibalaninae</taxon>
        <taxon>Amphibalanus</taxon>
    </lineage>
</organism>
<dbReference type="Gene3D" id="1.20.58.420">
    <property type="entry name" value="AHSP"/>
    <property type="match status" value="1"/>
</dbReference>
<keyword evidence="5" id="KW-1185">Reference proteome</keyword>
<evidence type="ECO:0000256" key="1">
    <source>
        <dbReference type="ARBA" id="ARBA00022801"/>
    </source>
</evidence>
<dbReference type="PANTHER" id="PTHR10751">
    <property type="entry name" value="GUANYLATE BINDING PROTEIN"/>
    <property type="match status" value="1"/>
</dbReference>
<keyword evidence="1" id="KW-0378">Hydrolase</keyword>
<gene>
    <name evidence="4" type="primary">ATL2_2</name>
    <name evidence="4" type="ORF">FJT64_025341</name>
</gene>
<sequence length="549" mass="61633">MLRRLDPSTRSTDDRGGSTRGNDDRPSRSSGIELWPHLFPVTLPTGEEAVIALMDTQGAADDAPRSQALQALATLLSSLQIFNVVDDLSDDVLEQLRQSIEFGQALSKSTDTPAFQKLMFLVHHWKATDEFPLGAAGGDHLVTKWLQNKRTDEQIEMVRQHIRDCFSDIQGFLLPLDPLRNGVSRSPSNLFEELSGIHYMELVSRLCNEVMALHPKYRELNQEALAPENLAIKVVAGERLTAGDLCRLITKYVELFSSEEPPKPEDVVYATIACLYPAVQAAKEQYVEAMASVFREGQPALNDDELMRQHKEATAKAGATFHAQKKTGNDSLVQNGLKILLKDIEKCFDDIDRENTGKRKKEEHAAEKKNNEGSQQYIIELIKTCTEMYINAMKAVADVDGFVTRDNLRRAHATAKENAMNKFDVRSKNHTVEWDSRFKLTCVIGARFRLIQHHNEVMKDAKNRQAVRGNMKAVEVALKSYRTVMSSTISGEGMNDDSLMGHHNRTLGAAVEIVESLHEGDEDTAEKYVQELKTLIGEEFAMIRYSQKS</sequence>
<reference evidence="4 5" key="1">
    <citation type="submission" date="2019-07" db="EMBL/GenBank/DDBJ databases">
        <title>Draft genome assembly of a fouling barnacle, Amphibalanus amphitrite (Darwin, 1854): The first reference genome for Thecostraca.</title>
        <authorList>
            <person name="Kim W."/>
        </authorList>
    </citation>
    <scope>NUCLEOTIDE SEQUENCE [LARGE SCALE GENOMIC DNA]</scope>
    <source>
        <strain evidence="4">SNU_AA5</strain>
        <tissue evidence="4">Soma without cirri and trophi</tissue>
    </source>
</reference>
<comment type="caution">
    <text evidence="4">The sequence shown here is derived from an EMBL/GenBank/DDBJ whole genome shotgun (WGS) entry which is preliminary data.</text>
</comment>
<dbReference type="InterPro" id="IPR027417">
    <property type="entry name" value="P-loop_NTPase"/>
</dbReference>